<dbReference type="Proteomes" id="UP000829720">
    <property type="component" value="Unassembled WGS sequence"/>
</dbReference>
<feature type="region of interest" description="Disordered" evidence="13">
    <location>
        <begin position="78"/>
        <end position="149"/>
    </location>
</feature>
<keyword evidence="6" id="KW-0175">Coiled coil</keyword>
<sequence>MGVVVKELSLRLDQCLLRFMDELESLEEKRDSLNSLIEQGWFSISKARYSMGNKQVSALQYGSEMEPGVRVHVSPRHTGETHFHTQRTEHLKLDQSERDSAQVEDIGPKEGVRRRGVTKEGDPKEQPASHAHVSKETSPPSRGTPQQQDPLKWFGILVPQSLKQAQVCFRKVMELAAEVATLQTAVLATRAELQALMAEKHAALKQETLPSQADEQVDRQTDMGHTETRLTEDRTT</sequence>
<feature type="compositionally biased region" description="Basic and acidic residues" evidence="13">
    <location>
        <begin position="216"/>
        <end position="236"/>
    </location>
</feature>
<evidence type="ECO:0000256" key="5">
    <source>
        <dbReference type="ARBA" id="ARBA00022824"/>
    </source>
</evidence>
<dbReference type="PANTHER" id="PTHR31996:SF2">
    <property type="entry name" value="COILED-COIL DOMAIN-CONTAINING PROTEIN 115"/>
    <property type="match status" value="1"/>
</dbReference>
<dbReference type="GO" id="GO:0030137">
    <property type="term" value="C:COPI-coated vesicle"/>
    <property type="evidence" value="ECO:0007669"/>
    <property type="project" value="UniProtKB-SubCell"/>
</dbReference>
<feature type="region of interest" description="Disordered" evidence="13">
    <location>
        <begin position="206"/>
        <end position="236"/>
    </location>
</feature>
<dbReference type="GO" id="GO:0051082">
    <property type="term" value="F:unfolded protein binding"/>
    <property type="evidence" value="ECO:0007669"/>
    <property type="project" value="TreeGrafter"/>
</dbReference>
<dbReference type="Gene3D" id="1.10.287.3240">
    <property type="match status" value="1"/>
</dbReference>
<dbReference type="FunFam" id="1.10.287.3240:FF:000005">
    <property type="entry name" value="coiled-coil domain-containing protein 115"/>
    <property type="match status" value="1"/>
</dbReference>
<dbReference type="EMBL" id="JAERUA010000014">
    <property type="protein sequence ID" value="KAI1890227.1"/>
    <property type="molecule type" value="Genomic_DNA"/>
</dbReference>
<keyword evidence="7" id="KW-0458">Lysosome</keyword>
<evidence type="ECO:0000256" key="7">
    <source>
        <dbReference type="ARBA" id="ARBA00023228"/>
    </source>
</evidence>
<evidence type="ECO:0000256" key="3">
    <source>
        <dbReference type="ARBA" id="ARBA00004399"/>
    </source>
</evidence>
<evidence type="ECO:0000256" key="2">
    <source>
        <dbReference type="ARBA" id="ARBA00004371"/>
    </source>
</evidence>
<evidence type="ECO:0000256" key="6">
    <source>
        <dbReference type="ARBA" id="ARBA00023054"/>
    </source>
</evidence>
<keyword evidence="5" id="KW-0256">Endoplasmic reticulum</keyword>
<organism evidence="14 15">
    <name type="scientific">Albula goreensis</name>
    <dbReference type="NCBI Taxonomy" id="1534307"/>
    <lineage>
        <taxon>Eukaryota</taxon>
        <taxon>Metazoa</taxon>
        <taxon>Chordata</taxon>
        <taxon>Craniata</taxon>
        <taxon>Vertebrata</taxon>
        <taxon>Euteleostomi</taxon>
        <taxon>Actinopterygii</taxon>
        <taxon>Neopterygii</taxon>
        <taxon>Teleostei</taxon>
        <taxon>Albuliformes</taxon>
        <taxon>Albulidae</taxon>
        <taxon>Albula</taxon>
    </lineage>
</organism>
<keyword evidence="15" id="KW-1185">Reference proteome</keyword>
<dbReference type="GO" id="GO:0070072">
    <property type="term" value="P:vacuolar proton-transporting V-type ATPase complex assembly"/>
    <property type="evidence" value="ECO:0007669"/>
    <property type="project" value="InterPro"/>
</dbReference>
<accession>A0A8T3D3N5</accession>
<evidence type="ECO:0000256" key="10">
    <source>
        <dbReference type="ARBA" id="ARBA00064380"/>
    </source>
</evidence>
<evidence type="ECO:0000256" key="1">
    <source>
        <dbReference type="ARBA" id="ARBA00004177"/>
    </source>
</evidence>
<comment type="caution">
    <text evidence="14">The sequence shown here is derived from an EMBL/GenBank/DDBJ whole genome shotgun (WGS) entry which is preliminary data.</text>
</comment>
<comment type="subunit">
    <text evidence="10">Accessory component of the multisubunit proton-transporting vacuolar (V)-ATPase protein pump.</text>
</comment>
<dbReference type="AlphaFoldDB" id="A0A8T3D3N5"/>
<dbReference type="OrthoDB" id="408631at2759"/>
<keyword evidence="8" id="KW-0968">Cytoplasmic vesicle</keyword>
<dbReference type="GO" id="GO:0005768">
    <property type="term" value="C:endosome"/>
    <property type="evidence" value="ECO:0007669"/>
    <property type="project" value="UniProtKB-SubCell"/>
</dbReference>
<evidence type="ECO:0000256" key="9">
    <source>
        <dbReference type="ARBA" id="ARBA00046287"/>
    </source>
</evidence>
<keyword evidence="4" id="KW-0967">Endosome</keyword>
<evidence type="ECO:0000313" key="15">
    <source>
        <dbReference type="Proteomes" id="UP000829720"/>
    </source>
</evidence>
<dbReference type="Pfam" id="PF21730">
    <property type="entry name" value="Vma22_CCDC115"/>
    <property type="match status" value="1"/>
</dbReference>
<evidence type="ECO:0000256" key="13">
    <source>
        <dbReference type="SAM" id="MobiDB-lite"/>
    </source>
</evidence>
<evidence type="ECO:0000313" key="14">
    <source>
        <dbReference type="EMBL" id="KAI1890227.1"/>
    </source>
</evidence>
<dbReference type="GO" id="GO:0005764">
    <property type="term" value="C:lysosome"/>
    <property type="evidence" value="ECO:0007669"/>
    <property type="project" value="UniProtKB-SubCell"/>
</dbReference>
<name>A0A8T3D3N5_9TELE</name>
<gene>
    <name evidence="14" type="ORF">AGOR_G00151500</name>
</gene>
<evidence type="ECO:0000256" key="4">
    <source>
        <dbReference type="ARBA" id="ARBA00022753"/>
    </source>
</evidence>
<feature type="compositionally biased region" description="Polar residues" evidence="13">
    <location>
        <begin position="136"/>
        <end position="149"/>
    </location>
</feature>
<comment type="subcellular location">
    <subcellularLocation>
        <location evidence="9">Cytoplasmic vesicle</location>
        <location evidence="9">COPI-coated vesicle</location>
    </subcellularLocation>
    <subcellularLocation>
        <location evidence="3">Endoplasmic reticulum-Golgi intermediate compartment</location>
    </subcellularLocation>
    <subcellularLocation>
        <location evidence="1">Endosome</location>
    </subcellularLocation>
    <subcellularLocation>
        <location evidence="2">Lysosome</location>
    </subcellularLocation>
</comment>
<proteinExistence type="predicted"/>
<evidence type="ECO:0000256" key="11">
    <source>
        <dbReference type="ARBA" id="ARBA00093634"/>
    </source>
</evidence>
<protein>
    <recommendedName>
        <fullName evidence="11">Vacuolar ATPase assembly protein VMA22</fullName>
    </recommendedName>
    <alternativeName>
        <fullName evidence="12">Coiled-coil domain-containing protein 115</fullName>
    </alternativeName>
</protein>
<dbReference type="InterPro" id="IPR040357">
    <property type="entry name" value="Vma22/CCDC115"/>
</dbReference>
<feature type="compositionally biased region" description="Basic and acidic residues" evidence="13">
    <location>
        <begin position="78"/>
        <end position="127"/>
    </location>
</feature>
<dbReference type="GO" id="GO:0005793">
    <property type="term" value="C:endoplasmic reticulum-Golgi intermediate compartment"/>
    <property type="evidence" value="ECO:0007669"/>
    <property type="project" value="UniProtKB-SubCell"/>
</dbReference>
<evidence type="ECO:0000256" key="12">
    <source>
        <dbReference type="ARBA" id="ARBA00093646"/>
    </source>
</evidence>
<reference evidence="14" key="1">
    <citation type="submission" date="2021-01" db="EMBL/GenBank/DDBJ databases">
        <authorList>
            <person name="Zahm M."/>
            <person name="Roques C."/>
            <person name="Cabau C."/>
            <person name="Klopp C."/>
            <person name="Donnadieu C."/>
            <person name="Jouanno E."/>
            <person name="Lampietro C."/>
            <person name="Louis A."/>
            <person name="Herpin A."/>
            <person name="Echchiki A."/>
            <person name="Berthelot C."/>
            <person name="Parey E."/>
            <person name="Roest-Crollius H."/>
            <person name="Braasch I."/>
            <person name="Postlethwait J."/>
            <person name="Bobe J."/>
            <person name="Montfort J."/>
            <person name="Bouchez O."/>
            <person name="Begum T."/>
            <person name="Mejri S."/>
            <person name="Adams A."/>
            <person name="Chen W.-J."/>
            <person name="Guiguen Y."/>
        </authorList>
    </citation>
    <scope>NUCLEOTIDE SEQUENCE</scope>
    <source>
        <tissue evidence="14">Blood</tissue>
    </source>
</reference>
<dbReference type="PANTHER" id="PTHR31996">
    <property type="entry name" value="COILED-COIL DOMAIN-CONTAINING PROTEIN 115"/>
    <property type="match status" value="1"/>
</dbReference>
<evidence type="ECO:0000256" key="8">
    <source>
        <dbReference type="ARBA" id="ARBA00023329"/>
    </source>
</evidence>